<keyword evidence="8 13" id="KW-0812">Transmembrane</keyword>
<evidence type="ECO:0000313" key="14">
    <source>
        <dbReference type="EMBL" id="SET69585.1"/>
    </source>
</evidence>
<name>A0A1I0GF46_9FIRM</name>
<comment type="subcellular location">
    <subcellularLocation>
        <location evidence="2">Cell membrane</location>
        <topology evidence="2">Multi-pass membrane protein</topology>
    </subcellularLocation>
</comment>
<evidence type="ECO:0000256" key="13">
    <source>
        <dbReference type="SAM" id="Phobius"/>
    </source>
</evidence>
<evidence type="ECO:0000256" key="7">
    <source>
        <dbReference type="ARBA" id="ARBA00022475"/>
    </source>
</evidence>
<dbReference type="PANTHER" id="PTHR43298:SF2">
    <property type="entry name" value="FMN_FAD EXPORTER YEEO-RELATED"/>
    <property type="match status" value="1"/>
</dbReference>
<dbReference type="GO" id="GO:0006811">
    <property type="term" value="P:monoatomic ion transport"/>
    <property type="evidence" value="ECO:0007669"/>
    <property type="project" value="UniProtKB-KW"/>
</dbReference>
<dbReference type="RefSeq" id="WP_244881303.1">
    <property type="nucleotide sequence ID" value="NZ_CASVCK010000007.1"/>
</dbReference>
<dbReference type="GO" id="GO:0042910">
    <property type="term" value="F:xenobiotic transmembrane transporter activity"/>
    <property type="evidence" value="ECO:0007669"/>
    <property type="project" value="InterPro"/>
</dbReference>
<keyword evidence="15" id="KW-1185">Reference proteome</keyword>
<feature type="transmembrane region" description="Helical" evidence="13">
    <location>
        <begin position="57"/>
        <end position="80"/>
    </location>
</feature>
<keyword evidence="11 13" id="KW-0472">Membrane</keyword>
<keyword evidence="9 13" id="KW-1133">Transmembrane helix</keyword>
<dbReference type="EMBL" id="FOIN01000029">
    <property type="protein sequence ID" value="SET69585.1"/>
    <property type="molecule type" value="Genomic_DNA"/>
</dbReference>
<feature type="transmembrane region" description="Helical" evidence="13">
    <location>
        <begin position="282"/>
        <end position="302"/>
    </location>
</feature>
<keyword evidence="10" id="KW-0406">Ion transport</keyword>
<comment type="function">
    <text evidence="1">Multidrug efflux pump.</text>
</comment>
<keyword evidence="7" id="KW-1003">Cell membrane</keyword>
<evidence type="ECO:0000256" key="8">
    <source>
        <dbReference type="ARBA" id="ARBA00022692"/>
    </source>
</evidence>
<dbReference type="InterPro" id="IPR048279">
    <property type="entry name" value="MdtK-like"/>
</dbReference>
<feature type="transmembrane region" description="Helical" evidence="13">
    <location>
        <begin position="363"/>
        <end position="383"/>
    </location>
</feature>
<feature type="transmembrane region" description="Helical" evidence="13">
    <location>
        <begin position="237"/>
        <end position="262"/>
    </location>
</feature>
<dbReference type="PIRSF" id="PIRSF006603">
    <property type="entry name" value="DinF"/>
    <property type="match status" value="1"/>
</dbReference>
<organism evidence="14 15">
    <name type="scientific">Thomasclavelia cocleata</name>
    <dbReference type="NCBI Taxonomy" id="69824"/>
    <lineage>
        <taxon>Bacteria</taxon>
        <taxon>Bacillati</taxon>
        <taxon>Bacillota</taxon>
        <taxon>Erysipelotrichia</taxon>
        <taxon>Erysipelotrichales</taxon>
        <taxon>Coprobacillaceae</taxon>
        <taxon>Thomasclavelia</taxon>
    </lineage>
</organism>
<dbReference type="AlphaFoldDB" id="A0A1I0GF46"/>
<dbReference type="GeneID" id="78288992"/>
<dbReference type="InterPro" id="IPR002528">
    <property type="entry name" value="MATE_fam"/>
</dbReference>
<gene>
    <name evidence="14" type="ORF">SAMN04489758_1299</name>
</gene>
<evidence type="ECO:0000256" key="3">
    <source>
        <dbReference type="ARBA" id="ARBA00010199"/>
    </source>
</evidence>
<feature type="transmembrane region" description="Helical" evidence="13">
    <location>
        <begin position="134"/>
        <end position="155"/>
    </location>
</feature>
<dbReference type="PANTHER" id="PTHR43298">
    <property type="entry name" value="MULTIDRUG RESISTANCE PROTEIN NORM-RELATED"/>
    <property type="match status" value="1"/>
</dbReference>
<evidence type="ECO:0000256" key="10">
    <source>
        <dbReference type="ARBA" id="ARBA00023065"/>
    </source>
</evidence>
<accession>A0A1I0GF46</accession>
<dbReference type="GO" id="GO:0005886">
    <property type="term" value="C:plasma membrane"/>
    <property type="evidence" value="ECO:0007669"/>
    <property type="project" value="UniProtKB-SubCell"/>
</dbReference>
<feature type="transmembrane region" description="Helical" evidence="13">
    <location>
        <begin position="322"/>
        <end position="343"/>
    </location>
</feature>
<dbReference type="GO" id="GO:0015297">
    <property type="term" value="F:antiporter activity"/>
    <property type="evidence" value="ECO:0007669"/>
    <property type="project" value="UniProtKB-KW"/>
</dbReference>
<dbReference type="InterPro" id="IPR050222">
    <property type="entry name" value="MATE_MdtK"/>
</dbReference>
<keyword evidence="5" id="KW-0813">Transport</keyword>
<evidence type="ECO:0000256" key="5">
    <source>
        <dbReference type="ARBA" id="ARBA00022448"/>
    </source>
</evidence>
<reference evidence="15" key="1">
    <citation type="submission" date="2016-10" db="EMBL/GenBank/DDBJ databases">
        <authorList>
            <person name="Varghese N."/>
            <person name="Submissions S."/>
        </authorList>
    </citation>
    <scope>NUCLEOTIDE SEQUENCE [LARGE SCALE GENOMIC DNA]</scope>
    <source>
        <strain evidence="15">DSM 1551</strain>
    </source>
</reference>
<comment type="similarity">
    <text evidence="3">Belongs to the multi antimicrobial extrusion (MATE) (TC 2.A.66.1) family.</text>
</comment>
<sequence>MLKKYFGTKQFYREVSNIALPIMGQQFITTFVNLIDNVMIGSVGNIALTSVTVANRFFLIVNSVLFGLCGAAGIYIAQYYGAKKKEKCQEVFNINMVFSLGAAIFFTIAMFIFPKFAIQLFSQTPVIVDEAVNYLYFAKFTYIPFSISFTCMMTLRAVGINKIQLKVGTVAVLTNTLLNYCLIFGNLGFPELGIRGAAIATLIARLVEMTIYLVVLLKNRHFFKFDLSGMLHINKDLLGGIVHKALPLTMNEILFSVGQAMIFKSYIRCDEYLVASISVVDTVSNIMFIAFGGLSSAVSIMIGNKLGANLLDEARDNARKLLCFALMVSLTIGTCCFIVAPFIPNLYNVDVPIKETIIALVRIKSVMINIYAYNVCVFFILRAGGDVLSTMLMDAVFLWVAGVLVSTILSTYTSLSLITLYLIVESLDIIKLIIAIFFFKKERWVKNIAVVGD</sequence>
<evidence type="ECO:0000313" key="15">
    <source>
        <dbReference type="Proteomes" id="UP000198558"/>
    </source>
</evidence>
<dbReference type="NCBIfam" id="TIGR00797">
    <property type="entry name" value="matE"/>
    <property type="match status" value="1"/>
</dbReference>
<feature type="transmembrane region" description="Helical" evidence="13">
    <location>
        <begin position="92"/>
        <end position="114"/>
    </location>
</feature>
<protein>
    <recommendedName>
        <fullName evidence="4">Probable multidrug resistance protein NorM</fullName>
    </recommendedName>
    <alternativeName>
        <fullName evidence="12">Multidrug-efflux transporter</fullName>
    </alternativeName>
</protein>
<dbReference type="Pfam" id="PF01554">
    <property type="entry name" value="MatE"/>
    <property type="match status" value="2"/>
</dbReference>
<evidence type="ECO:0000256" key="11">
    <source>
        <dbReference type="ARBA" id="ARBA00023136"/>
    </source>
</evidence>
<feature type="transmembrane region" description="Helical" evidence="13">
    <location>
        <begin position="167"/>
        <end position="185"/>
    </location>
</feature>
<feature type="transmembrane region" description="Helical" evidence="13">
    <location>
        <begin position="418"/>
        <end position="439"/>
    </location>
</feature>
<feature type="transmembrane region" description="Helical" evidence="13">
    <location>
        <begin position="197"/>
        <end position="217"/>
    </location>
</feature>
<dbReference type="Proteomes" id="UP000198558">
    <property type="component" value="Unassembled WGS sequence"/>
</dbReference>
<keyword evidence="6" id="KW-0050">Antiport</keyword>
<evidence type="ECO:0000256" key="2">
    <source>
        <dbReference type="ARBA" id="ARBA00004651"/>
    </source>
</evidence>
<evidence type="ECO:0000256" key="6">
    <source>
        <dbReference type="ARBA" id="ARBA00022449"/>
    </source>
</evidence>
<feature type="transmembrane region" description="Helical" evidence="13">
    <location>
        <begin position="395"/>
        <end position="412"/>
    </location>
</feature>
<evidence type="ECO:0000256" key="9">
    <source>
        <dbReference type="ARBA" id="ARBA00022989"/>
    </source>
</evidence>
<evidence type="ECO:0000256" key="12">
    <source>
        <dbReference type="ARBA" id="ARBA00031636"/>
    </source>
</evidence>
<evidence type="ECO:0000256" key="4">
    <source>
        <dbReference type="ARBA" id="ARBA00020268"/>
    </source>
</evidence>
<proteinExistence type="inferred from homology"/>
<evidence type="ECO:0000256" key="1">
    <source>
        <dbReference type="ARBA" id="ARBA00003408"/>
    </source>
</evidence>